<accession>A0A0F9I171</accession>
<dbReference type="InterPro" id="IPR036412">
    <property type="entry name" value="HAD-like_sf"/>
</dbReference>
<dbReference type="SUPFAM" id="SSF56784">
    <property type="entry name" value="HAD-like"/>
    <property type="match status" value="1"/>
</dbReference>
<dbReference type="EMBL" id="LAZR01022651">
    <property type="protein sequence ID" value="KKL81132.1"/>
    <property type="molecule type" value="Genomic_DNA"/>
</dbReference>
<dbReference type="AlphaFoldDB" id="A0A0F9I171"/>
<organism evidence="1">
    <name type="scientific">marine sediment metagenome</name>
    <dbReference type="NCBI Taxonomy" id="412755"/>
    <lineage>
        <taxon>unclassified sequences</taxon>
        <taxon>metagenomes</taxon>
        <taxon>ecological metagenomes</taxon>
    </lineage>
</organism>
<comment type="caution">
    <text evidence="1">The sequence shown here is derived from an EMBL/GenBank/DDBJ whole genome shotgun (WGS) entry which is preliminary data.</text>
</comment>
<evidence type="ECO:0000313" key="1">
    <source>
        <dbReference type="EMBL" id="KKL81132.1"/>
    </source>
</evidence>
<gene>
    <name evidence="1" type="ORF">LCGC14_1997780</name>
</gene>
<dbReference type="Pfam" id="PF18143">
    <property type="entry name" value="HAD_SAK_2"/>
    <property type="match status" value="1"/>
</dbReference>
<protein>
    <recommendedName>
        <fullName evidence="2">FCP1 homology domain-containing protein</fullName>
    </recommendedName>
</protein>
<sequence length="200" mass="22798">RNALHTQIIDQLVKKSEKEHGLLIYLFLLRVQTASTVLDITKCYRWSITRKKMKIVFLDIDGVLNTISNWGSRPIEKRFTPECIAALNRITEYTGAKIVISSTWRNIMGYYELSALLHSVGIEGEIIGKTPLVKLSGGPRGEEIERFLYEYRKSEFDVSSFVILDDDTDMGDLMEHLVWCSPNTGLTEGLADIAIRKLEE</sequence>
<name>A0A0F9I171_9ZZZZ</name>
<reference evidence="1" key="1">
    <citation type="journal article" date="2015" name="Nature">
        <title>Complex archaea that bridge the gap between prokaryotes and eukaryotes.</title>
        <authorList>
            <person name="Spang A."/>
            <person name="Saw J.H."/>
            <person name="Jorgensen S.L."/>
            <person name="Zaremba-Niedzwiedzka K."/>
            <person name="Martijn J."/>
            <person name="Lind A.E."/>
            <person name="van Eijk R."/>
            <person name="Schleper C."/>
            <person name="Guy L."/>
            <person name="Ettema T.J."/>
        </authorList>
    </citation>
    <scope>NUCLEOTIDE SEQUENCE</scope>
</reference>
<feature type="non-terminal residue" evidence="1">
    <location>
        <position position="1"/>
    </location>
</feature>
<proteinExistence type="predicted"/>
<evidence type="ECO:0008006" key="2">
    <source>
        <dbReference type="Google" id="ProtNLM"/>
    </source>
</evidence>